<dbReference type="AlphaFoldDB" id="A0A225UVQ9"/>
<evidence type="ECO:0000313" key="2">
    <source>
        <dbReference type="EMBL" id="OWY97525.1"/>
    </source>
</evidence>
<gene>
    <name evidence="2" type="ORF">PHMEG_00031925</name>
</gene>
<feature type="compositionally biased region" description="Polar residues" evidence="1">
    <location>
        <begin position="186"/>
        <end position="195"/>
    </location>
</feature>
<accession>A0A225UVQ9</accession>
<evidence type="ECO:0000313" key="3">
    <source>
        <dbReference type="Proteomes" id="UP000198211"/>
    </source>
</evidence>
<dbReference type="Proteomes" id="UP000198211">
    <property type="component" value="Unassembled WGS sequence"/>
</dbReference>
<organism evidence="2 3">
    <name type="scientific">Phytophthora megakarya</name>
    <dbReference type="NCBI Taxonomy" id="4795"/>
    <lineage>
        <taxon>Eukaryota</taxon>
        <taxon>Sar</taxon>
        <taxon>Stramenopiles</taxon>
        <taxon>Oomycota</taxon>
        <taxon>Peronosporomycetes</taxon>
        <taxon>Peronosporales</taxon>
        <taxon>Peronosporaceae</taxon>
        <taxon>Phytophthora</taxon>
    </lineage>
</organism>
<reference evidence="3" key="1">
    <citation type="submission" date="2017-03" db="EMBL/GenBank/DDBJ databases">
        <title>Phytopthora megakarya and P. palmivora, two closely related causual agents of cacao black pod achieved similar genome size and gene model numbers by different mechanisms.</title>
        <authorList>
            <person name="Ali S."/>
            <person name="Shao J."/>
            <person name="Larry D.J."/>
            <person name="Kronmiller B."/>
            <person name="Shen D."/>
            <person name="Strem M.D."/>
            <person name="Melnick R.L."/>
            <person name="Guiltinan M.J."/>
            <person name="Tyler B.M."/>
            <person name="Meinhardt L.W."/>
            <person name="Bailey B.A."/>
        </authorList>
    </citation>
    <scope>NUCLEOTIDE SEQUENCE [LARGE SCALE GENOMIC DNA]</scope>
    <source>
        <strain evidence="3">zdho120</strain>
    </source>
</reference>
<feature type="region of interest" description="Disordered" evidence="1">
    <location>
        <begin position="186"/>
        <end position="268"/>
    </location>
</feature>
<evidence type="ECO:0008006" key="4">
    <source>
        <dbReference type="Google" id="ProtNLM"/>
    </source>
</evidence>
<name>A0A225UVQ9_9STRA</name>
<feature type="region of interest" description="Disordered" evidence="1">
    <location>
        <begin position="74"/>
        <end position="104"/>
    </location>
</feature>
<evidence type="ECO:0000256" key="1">
    <source>
        <dbReference type="SAM" id="MobiDB-lite"/>
    </source>
</evidence>
<protein>
    <recommendedName>
        <fullName evidence="4">Retrotransposon gag domain-containing protein</fullName>
    </recommendedName>
</protein>
<comment type="caution">
    <text evidence="2">The sequence shown here is derived from an EMBL/GenBank/DDBJ whole genome shotgun (WGS) entry which is preliminary data.</text>
</comment>
<feature type="region of interest" description="Disordered" evidence="1">
    <location>
        <begin position="427"/>
        <end position="481"/>
    </location>
</feature>
<proteinExistence type="predicted"/>
<feature type="compositionally biased region" description="Acidic residues" evidence="1">
    <location>
        <begin position="235"/>
        <end position="249"/>
    </location>
</feature>
<feature type="compositionally biased region" description="Polar residues" evidence="1">
    <location>
        <begin position="95"/>
        <end position="104"/>
    </location>
</feature>
<sequence length="559" mass="65423">MAELRNQQEAFQQRLQLESAMQVQPQQDQLQKQQLRNEQQIERRLQRQQHGLSENIQALAYRLAQLDSLKPQTPVYERGVKPGSQFLMPEHSQDQRSPSPKSETLISRVHFEESLEHEKRRMQREFDDKLAQQVQSADVGQKNWLTNAQNAERERMLNSQWSNFEQQLKKREEEWKLEREEMATGIQNQMLTTASAVKRTESQVARRTAARKKESASSSSKRSQPKKAKKPSDPPPDDPDDSEPSDSDNDASRTGDSDSNLKGYTNLEKFDEKASRDNRVNWWERFSDMASQGSWSDTMKIRQFRSRMPTAIMDWLTKLPKSTRHDWKQMSRRFRKLFIGTTGSYSERYFTMKMTDHETPLQFFYRLNAAAVKAEVKFKLSSKLRESHIRRFIKKLRNDQLKTVIQGHRFQSITDLERAFRRHEDVWREEGYDSPAPKKPRGFRADNLHQGRSQNRGPARRQGRAFMPQGDAEPTQDSEFQHEFQNPEVFADQAEAHSKPIAEFPNGGIDGEVFRVAENQHWKSPNPHPGPGAARPENRDVFCEKCRKWDTLKRTVRPE</sequence>
<dbReference type="STRING" id="4795.A0A225UVQ9"/>
<dbReference type="EMBL" id="NBNE01010354">
    <property type="protein sequence ID" value="OWY97525.1"/>
    <property type="molecule type" value="Genomic_DNA"/>
</dbReference>
<keyword evidence="3" id="KW-1185">Reference proteome</keyword>